<dbReference type="Pfam" id="PF22892">
    <property type="entry name" value="DSRM_MRPL44"/>
    <property type="match status" value="1"/>
</dbReference>
<dbReference type="InterPro" id="IPR036389">
    <property type="entry name" value="RNase_III_sf"/>
</dbReference>
<organism evidence="11 12">
    <name type="scientific">Ascobolus immersus RN42</name>
    <dbReference type="NCBI Taxonomy" id="1160509"/>
    <lineage>
        <taxon>Eukaryota</taxon>
        <taxon>Fungi</taxon>
        <taxon>Dikarya</taxon>
        <taxon>Ascomycota</taxon>
        <taxon>Pezizomycotina</taxon>
        <taxon>Pezizomycetes</taxon>
        <taxon>Pezizales</taxon>
        <taxon>Ascobolaceae</taxon>
        <taxon>Ascobolus</taxon>
    </lineage>
</organism>
<dbReference type="GO" id="GO:0004525">
    <property type="term" value="F:ribonuclease III activity"/>
    <property type="evidence" value="ECO:0007669"/>
    <property type="project" value="InterPro"/>
</dbReference>
<dbReference type="InterPro" id="IPR000999">
    <property type="entry name" value="RNase_III_dom"/>
</dbReference>
<dbReference type="InterPro" id="IPR014720">
    <property type="entry name" value="dsRBD_dom"/>
</dbReference>
<sequence>MICLDQSVVTSPENLHLLGKNRPSSGILLLSSLSALTLHAHAVMPKMVRPMMAYQPPVGDQTCFGYLVVTKVRDWSAALNIKIRIGAVGENEWCLFLVLMGAGPAPISPCRQPLTSTRLAALHARLGLSKSKFPLETLAKCLIDRTMDHNPAVNNSALSNLGNNLIGYWTSEYLLTKYPRLPRAILGQSVSSFAGNKVLHILGREWGIDHAFMPKAEADAGLLQFGRVRPGEENWMLNAVNKRPVNRLKLEAQGKERQPLEEEMGLTTEEVEIADPSDKKGLKKIVVGMPLELAYANAVKAVFGAIYLHEGQKATYEFFKAHILSRHFDLEKVFDFFTPTRTLSRIAAREGFEPPIARLLSESGRNTRHPVFNVGVFSGDELLGEGAGASLNEARIRAAVNALKAWYLYSPPASIRGDLPSKTERDPSAEFRGGFLDKGDVVI</sequence>
<dbReference type="STRING" id="1160509.A0A3N4I7N0"/>
<dbReference type="PROSITE" id="PS50142">
    <property type="entry name" value="RNASE_3_2"/>
    <property type="match status" value="1"/>
</dbReference>
<keyword evidence="12" id="KW-1185">Reference proteome</keyword>
<dbReference type="Gene3D" id="1.10.1520.10">
    <property type="entry name" value="Ribonuclease III domain"/>
    <property type="match status" value="1"/>
</dbReference>
<dbReference type="EMBL" id="ML119674">
    <property type="protein sequence ID" value="RPA82093.1"/>
    <property type="molecule type" value="Genomic_DNA"/>
</dbReference>
<keyword evidence="4" id="KW-0496">Mitochondrion</keyword>
<dbReference type="SMART" id="SM00535">
    <property type="entry name" value="RIBOc"/>
    <property type="match status" value="1"/>
</dbReference>
<dbReference type="Gene3D" id="3.30.160.20">
    <property type="match status" value="1"/>
</dbReference>
<evidence type="ECO:0000256" key="1">
    <source>
        <dbReference type="ARBA" id="ARBA00004173"/>
    </source>
</evidence>
<keyword evidence="5" id="KW-0687">Ribonucleoprotein</keyword>
<accession>A0A3N4I7N0</accession>
<feature type="domain" description="DRBM" evidence="9">
    <location>
        <begin position="338"/>
        <end position="408"/>
    </location>
</feature>
<dbReference type="Proteomes" id="UP000275078">
    <property type="component" value="Unassembled WGS sequence"/>
</dbReference>
<dbReference type="PANTHER" id="PTHR11207">
    <property type="entry name" value="RIBONUCLEASE III"/>
    <property type="match status" value="1"/>
</dbReference>
<evidence type="ECO:0000256" key="8">
    <source>
        <dbReference type="PROSITE-ProRule" id="PRU00266"/>
    </source>
</evidence>
<evidence type="ECO:0000256" key="4">
    <source>
        <dbReference type="ARBA" id="ARBA00023128"/>
    </source>
</evidence>
<proteinExistence type="inferred from homology"/>
<dbReference type="PROSITE" id="PS50137">
    <property type="entry name" value="DS_RBD"/>
    <property type="match status" value="1"/>
</dbReference>
<evidence type="ECO:0000313" key="11">
    <source>
        <dbReference type="EMBL" id="RPA82093.1"/>
    </source>
</evidence>
<dbReference type="GO" id="GO:0003735">
    <property type="term" value="F:structural constituent of ribosome"/>
    <property type="evidence" value="ECO:0007669"/>
    <property type="project" value="TreeGrafter"/>
</dbReference>
<dbReference type="InterPro" id="IPR044444">
    <property type="entry name" value="Ribosomal_mL44_DSRM_metazoa"/>
</dbReference>
<dbReference type="SMART" id="SM00358">
    <property type="entry name" value="DSRM"/>
    <property type="match status" value="1"/>
</dbReference>
<dbReference type="CDD" id="cd19873">
    <property type="entry name" value="DSRM_MRPL3_like"/>
    <property type="match status" value="1"/>
</dbReference>
<dbReference type="AlphaFoldDB" id="A0A3N4I7N0"/>
<evidence type="ECO:0000256" key="2">
    <source>
        <dbReference type="ARBA" id="ARBA00022884"/>
    </source>
</evidence>
<protein>
    <recommendedName>
        <fullName evidence="7">Large ribosomal subunit protein mL44</fullName>
    </recommendedName>
</protein>
<evidence type="ECO:0000256" key="7">
    <source>
        <dbReference type="ARBA" id="ARBA00035187"/>
    </source>
</evidence>
<dbReference type="InterPro" id="IPR044443">
    <property type="entry name" value="Ribosomal_mL44_DSRM_fung"/>
</dbReference>
<dbReference type="SUPFAM" id="SSF69065">
    <property type="entry name" value="RNase III domain-like"/>
    <property type="match status" value="1"/>
</dbReference>
<evidence type="ECO:0000259" key="9">
    <source>
        <dbReference type="PROSITE" id="PS50137"/>
    </source>
</evidence>
<comment type="similarity">
    <text evidence="6">Belongs to the ribonuclease III family. Mitochondrion-specific ribosomal protein mL44 subfamily.</text>
</comment>
<dbReference type="GO" id="GO:0006396">
    <property type="term" value="P:RNA processing"/>
    <property type="evidence" value="ECO:0007669"/>
    <property type="project" value="InterPro"/>
</dbReference>
<dbReference type="GO" id="GO:0003725">
    <property type="term" value="F:double-stranded RNA binding"/>
    <property type="evidence" value="ECO:0007669"/>
    <property type="project" value="InterPro"/>
</dbReference>
<evidence type="ECO:0000256" key="3">
    <source>
        <dbReference type="ARBA" id="ARBA00022980"/>
    </source>
</evidence>
<keyword evidence="3" id="KW-0689">Ribosomal protein</keyword>
<dbReference type="SUPFAM" id="SSF54768">
    <property type="entry name" value="dsRNA-binding domain-like"/>
    <property type="match status" value="1"/>
</dbReference>
<feature type="domain" description="RNase III" evidence="10">
    <location>
        <begin position="119"/>
        <end position="311"/>
    </location>
</feature>
<evidence type="ECO:0000256" key="6">
    <source>
        <dbReference type="ARBA" id="ARBA00024034"/>
    </source>
</evidence>
<evidence type="ECO:0000256" key="5">
    <source>
        <dbReference type="ARBA" id="ARBA00023274"/>
    </source>
</evidence>
<reference evidence="11 12" key="1">
    <citation type="journal article" date="2018" name="Nat. Ecol. Evol.">
        <title>Pezizomycetes genomes reveal the molecular basis of ectomycorrhizal truffle lifestyle.</title>
        <authorList>
            <person name="Murat C."/>
            <person name="Payen T."/>
            <person name="Noel B."/>
            <person name="Kuo A."/>
            <person name="Morin E."/>
            <person name="Chen J."/>
            <person name="Kohler A."/>
            <person name="Krizsan K."/>
            <person name="Balestrini R."/>
            <person name="Da Silva C."/>
            <person name="Montanini B."/>
            <person name="Hainaut M."/>
            <person name="Levati E."/>
            <person name="Barry K.W."/>
            <person name="Belfiori B."/>
            <person name="Cichocki N."/>
            <person name="Clum A."/>
            <person name="Dockter R.B."/>
            <person name="Fauchery L."/>
            <person name="Guy J."/>
            <person name="Iotti M."/>
            <person name="Le Tacon F."/>
            <person name="Lindquist E.A."/>
            <person name="Lipzen A."/>
            <person name="Malagnac F."/>
            <person name="Mello A."/>
            <person name="Molinier V."/>
            <person name="Miyauchi S."/>
            <person name="Poulain J."/>
            <person name="Riccioni C."/>
            <person name="Rubini A."/>
            <person name="Sitrit Y."/>
            <person name="Splivallo R."/>
            <person name="Traeger S."/>
            <person name="Wang M."/>
            <person name="Zifcakova L."/>
            <person name="Wipf D."/>
            <person name="Zambonelli A."/>
            <person name="Paolocci F."/>
            <person name="Nowrousian M."/>
            <person name="Ottonello S."/>
            <person name="Baldrian P."/>
            <person name="Spatafora J.W."/>
            <person name="Henrissat B."/>
            <person name="Nagy L.G."/>
            <person name="Aury J.M."/>
            <person name="Wincker P."/>
            <person name="Grigoriev I.V."/>
            <person name="Bonfante P."/>
            <person name="Martin F.M."/>
        </authorList>
    </citation>
    <scope>NUCLEOTIDE SEQUENCE [LARGE SCALE GENOMIC DNA]</scope>
    <source>
        <strain evidence="11 12">RN42</strain>
    </source>
</reference>
<dbReference type="GO" id="GO:0005739">
    <property type="term" value="C:mitochondrion"/>
    <property type="evidence" value="ECO:0007669"/>
    <property type="project" value="TreeGrafter"/>
</dbReference>
<evidence type="ECO:0000313" key="12">
    <source>
        <dbReference type="Proteomes" id="UP000275078"/>
    </source>
</evidence>
<gene>
    <name evidence="11" type="ORF">BJ508DRAFT_318172</name>
</gene>
<dbReference type="OrthoDB" id="67027at2759"/>
<dbReference type="PANTHER" id="PTHR11207:SF32">
    <property type="entry name" value="LARGE RIBOSOMAL SUBUNIT PROTEIN ML44"/>
    <property type="match status" value="1"/>
</dbReference>
<evidence type="ECO:0000259" key="10">
    <source>
        <dbReference type="PROSITE" id="PS50142"/>
    </source>
</evidence>
<name>A0A3N4I7N0_ASCIM</name>
<keyword evidence="2 8" id="KW-0694">RNA-binding</keyword>
<comment type="subcellular location">
    <subcellularLocation>
        <location evidence="1">Mitochondrion</location>
    </subcellularLocation>
</comment>